<evidence type="ECO:0000313" key="3">
    <source>
        <dbReference type="EMBL" id="MBA9081499.1"/>
    </source>
</evidence>
<proteinExistence type="predicted"/>
<feature type="compositionally biased region" description="Basic and acidic residues" evidence="1">
    <location>
        <begin position="515"/>
        <end position="535"/>
    </location>
</feature>
<keyword evidence="3" id="KW-0804">Transcription</keyword>
<dbReference type="SUPFAM" id="SSF52980">
    <property type="entry name" value="Restriction endonuclease-like"/>
    <property type="match status" value="1"/>
</dbReference>
<feature type="domain" description="Treble clef zinc finger" evidence="2">
    <location>
        <begin position="95"/>
        <end position="148"/>
    </location>
</feature>
<reference evidence="3 4" key="1">
    <citation type="submission" date="2020-08" db="EMBL/GenBank/DDBJ databases">
        <title>The Agave Microbiome: Exploring the role of microbial communities in plant adaptations to desert environments.</title>
        <authorList>
            <person name="Partida-Martinez L.P."/>
        </authorList>
    </citation>
    <scope>NUCLEOTIDE SEQUENCE [LARGE SCALE GENOMIC DNA]</scope>
    <source>
        <strain evidence="3 4">RAT4</strain>
    </source>
</reference>
<dbReference type="PANTHER" id="PTHR37317:SF1">
    <property type="entry name" value="ZINC-RIBBON DOMAIN-CONTAINING PROTEIN-RELATED"/>
    <property type="match status" value="1"/>
</dbReference>
<accession>A0ABR6DYY0</accession>
<dbReference type="EMBL" id="JACJIO010000009">
    <property type="protein sequence ID" value="MBA9081499.1"/>
    <property type="molecule type" value="Genomic_DNA"/>
</dbReference>
<feature type="domain" description="Treble clef zinc finger" evidence="2">
    <location>
        <begin position="242"/>
        <end position="296"/>
    </location>
</feature>
<organism evidence="3 4">
    <name type="scientific">Micrococcus aloeverae</name>
    <dbReference type="NCBI Taxonomy" id="1391911"/>
    <lineage>
        <taxon>Bacteria</taxon>
        <taxon>Bacillati</taxon>
        <taxon>Actinomycetota</taxon>
        <taxon>Actinomycetes</taxon>
        <taxon>Micrococcales</taxon>
        <taxon>Micrococcaceae</taxon>
        <taxon>Micrococcus</taxon>
    </lineage>
</organism>
<keyword evidence="4" id="KW-1185">Reference proteome</keyword>
<dbReference type="RefSeq" id="WP_182488645.1">
    <property type="nucleotide sequence ID" value="NZ_JACJIO010000009.1"/>
</dbReference>
<feature type="domain" description="Treble clef zinc finger" evidence="2">
    <location>
        <begin position="634"/>
        <end position="682"/>
    </location>
</feature>
<feature type="domain" description="Treble clef zinc finger" evidence="2">
    <location>
        <begin position="555"/>
        <end position="611"/>
    </location>
</feature>
<dbReference type="Pfam" id="PF14311">
    <property type="entry name" value="DUF4379"/>
    <property type="match status" value="7"/>
</dbReference>
<feature type="domain" description="Treble clef zinc finger" evidence="2">
    <location>
        <begin position="172"/>
        <end position="227"/>
    </location>
</feature>
<keyword evidence="3" id="KW-0240">DNA-directed RNA polymerase</keyword>
<name>A0ABR6DYY0_9MICC</name>
<sequence>MAHTTTPPSPRGGKRLTIADVPHMRERYAASNPLPPEEVAAGSNKKFTWSCKAGPDHTWEAQANSIRMSKRGGCPFCAGKRPSVTNRLDVLFPDLAAEWDQELNEGPPAVVAGSEKKVWWRCRAADHSWQANIRNRTVLRAGCPRCAAEKSSKTRSVPLPGRELTAVAPDVAASWHPTRNGTLQPDEVAAFSNVPRWWQCPAGHEWEISPAGRLSKGGAGCPYCSGRLATAETSLEVQRPDLASEWHPTKNAPRTPRDVKPGTSATVWWICSAGHEYESRIANRAYLGRGCPYCSGQKIGYGNDLATKAPLVAAEWDHERNGSLTPADVTTGVQRRFWWSCTQGHSWRTTVASRVALGTGCPECGAGWRRSRPEIALQFELAHLLPAAVVGDRHVQTADKDFRVDVLCPELKIAVEYDGNHWHMDTFERDLAKTQALVEAGWVTVRVRQHPLPLTGPHDVPCENGDPAVYPMTVRVMTSLLEEAAAAPTDHPIHAHLDDLRMRLETYVDGGTARAVEEAERETRAHHVDRPKRDPFAPPPRPKPGRSLAELSPAIAAEWHPSKNDGLTPADVANARNASAWWLCSLCGAEWEAVVAQRTRRQTIGCPDCGRARAGAQRSRPQPGLSLADVHPDLAAQWHPTRNAPLTPHDVRPGSHKRVWWRSPAGQERESSVYNRTYIRPSSEIHGDAGPDSPDSA</sequence>
<feature type="domain" description="Treble clef zinc finger" evidence="2">
    <location>
        <begin position="313"/>
        <end position="365"/>
    </location>
</feature>
<feature type="region of interest" description="Disordered" evidence="1">
    <location>
        <begin position="513"/>
        <end position="548"/>
    </location>
</feature>
<feature type="domain" description="Treble clef zinc finger" evidence="2">
    <location>
        <begin position="32"/>
        <end position="80"/>
    </location>
</feature>
<comment type="caution">
    <text evidence="3">The sequence shown here is derived from an EMBL/GenBank/DDBJ whole genome shotgun (WGS) entry which is preliminary data.</text>
</comment>
<dbReference type="PANTHER" id="PTHR37317">
    <property type="entry name" value="BLR8090 PROTEIN"/>
    <property type="match status" value="1"/>
</dbReference>
<dbReference type="InterPro" id="IPR025487">
    <property type="entry name" value="DUF4379"/>
</dbReference>
<evidence type="ECO:0000259" key="2">
    <source>
        <dbReference type="Pfam" id="PF14311"/>
    </source>
</evidence>
<dbReference type="Gene3D" id="3.40.960.10">
    <property type="entry name" value="VSR Endonuclease"/>
    <property type="match status" value="1"/>
</dbReference>
<dbReference type="InterPro" id="IPR011335">
    <property type="entry name" value="Restrct_endonuc-II-like"/>
</dbReference>
<protein>
    <submittedName>
        <fullName evidence="3">DNA-directed RNA polymerase subunit RPC12/RpoP</fullName>
    </submittedName>
</protein>
<evidence type="ECO:0000313" key="4">
    <source>
        <dbReference type="Proteomes" id="UP000582085"/>
    </source>
</evidence>
<gene>
    <name evidence="3" type="ORF">FHR79_001614</name>
</gene>
<feature type="region of interest" description="Disordered" evidence="1">
    <location>
        <begin position="641"/>
        <end position="697"/>
    </location>
</feature>
<dbReference type="GO" id="GO:0000428">
    <property type="term" value="C:DNA-directed RNA polymerase complex"/>
    <property type="evidence" value="ECO:0007669"/>
    <property type="project" value="UniProtKB-KW"/>
</dbReference>
<evidence type="ECO:0000256" key="1">
    <source>
        <dbReference type="SAM" id="MobiDB-lite"/>
    </source>
</evidence>
<dbReference type="Proteomes" id="UP000582085">
    <property type="component" value="Unassembled WGS sequence"/>
</dbReference>